<reference evidence="3" key="1">
    <citation type="submission" date="2018-05" db="EMBL/GenBank/DDBJ databases">
        <authorList>
            <person name="Lanie J.A."/>
            <person name="Ng W.-L."/>
            <person name="Kazmierczak K.M."/>
            <person name="Andrzejewski T.M."/>
            <person name="Davidsen T.M."/>
            <person name="Wayne K.J."/>
            <person name="Tettelin H."/>
            <person name="Glass J.I."/>
            <person name="Rusch D."/>
            <person name="Podicherti R."/>
            <person name="Tsui H.-C.T."/>
            <person name="Winkler M.E."/>
        </authorList>
    </citation>
    <scope>NUCLEOTIDE SEQUENCE</scope>
</reference>
<proteinExistence type="predicted"/>
<dbReference type="SUPFAM" id="SSF48695">
    <property type="entry name" value="Multiheme cytochromes"/>
    <property type="match status" value="1"/>
</dbReference>
<evidence type="ECO:0000256" key="1">
    <source>
        <dbReference type="SAM" id="Coils"/>
    </source>
</evidence>
<keyword evidence="2" id="KW-1133">Transmembrane helix</keyword>
<dbReference type="AlphaFoldDB" id="A0A382AJU0"/>
<keyword evidence="1" id="KW-0175">Coiled coil</keyword>
<name>A0A382AJU0_9ZZZZ</name>
<sequence length="330" mass="38462">MAENPENFQERLYNISNLNIWFAISSLIFFAVLIWSFVDDYSRSWKDYQRDFRALQIEKTNEEFEKESKLYEGTSEYKDIQKRLTNFKELYNKKSEEIAGANEELLKKDAILYRVQQEFNFSKANYDALKYEYEEAGTHHLSEAKELGEKLEKIYTEMLENQLVLEAAQDDYDEQFALVKQFSKEINEVKAEKGKLTKEATLIERKLTNLDPVHMDFSNKIGNIIRDLPFVDFLSPYYKVEQVVVNDITDNVNFTRVPKVDRCMTCHKGILDQEFESDTQPFKAHPNLDLYLSSTSPHPVEEFGCTSCHGGRGRGTDFISTVHVPSSPEQ</sequence>
<gene>
    <name evidence="3" type="ORF">METZ01_LOCUS154582</name>
</gene>
<evidence type="ECO:0008006" key="4">
    <source>
        <dbReference type="Google" id="ProtNLM"/>
    </source>
</evidence>
<feature type="non-terminal residue" evidence="3">
    <location>
        <position position="330"/>
    </location>
</feature>
<evidence type="ECO:0000313" key="3">
    <source>
        <dbReference type="EMBL" id="SVB01728.1"/>
    </source>
</evidence>
<protein>
    <recommendedName>
        <fullName evidence="4">Cytochrome c-552/4 domain-containing protein</fullName>
    </recommendedName>
</protein>
<accession>A0A382AJU0</accession>
<feature type="transmembrane region" description="Helical" evidence="2">
    <location>
        <begin position="20"/>
        <end position="38"/>
    </location>
</feature>
<keyword evidence="2" id="KW-0812">Transmembrane</keyword>
<dbReference type="EMBL" id="UINC01025687">
    <property type="protein sequence ID" value="SVB01728.1"/>
    <property type="molecule type" value="Genomic_DNA"/>
</dbReference>
<organism evidence="3">
    <name type="scientific">marine metagenome</name>
    <dbReference type="NCBI Taxonomy" id="408172"/>
    <lineage>
        <taxon>unclassified sequences</taxon>
        <taxon>metagenomes</taxon>
        <taxon>ecological metagenomes</taxon>
    </lineage>
</organism>
<keyword evidence="2" id="KW-0472">Membrane</keyword>
<feature type="coiled-coil region" evidence="1">
    <location>
        <begin position="179"/>
        <end position="206"/>
    </location>
</feature>
<evidence type="ECO:0000256" key="2">
    <source>
        <dbReference type="SAM" id="Phobius"/>
    </source>
</evidence>
<feature type="coiled-coil region" evidence="1">
    <location>
        <begin position="77"/>
        <end position="104"/>
    </location>
</feature>
<dbReference type="InterPro" id="IPR036280">
    <property type="entry name" value="Multihaem_cyt_sf"/>
</dbReference>